<accession>A0A6A6FN98</accession>
<protein>
    <submittedName>
        <fullName evidence="2">Uncharacterized protein</fullName>
    </submittedName>
</protein>
<dbReference type="AlphaFoldDB" id="A0A6A6FN98"/>
<feature type="coiled-coil region" evidence="1">
    <location>
        <begin position="258"/>
        <end position="299"/>
    </location>
</feature>
<evidence type="ECO:0000313" key="2">
    <source>
        <dbReference type="EMBL" id="KAF2214668.1"/>
    </source>
</evidence>
<evidence type="ECO:0000256" key="1">
    <source>
        <dbReference type="SAM" id="Coils"/>
    </source>
</evidence>
<keyword evidence="1" id="KW-0175">Coiled coil</keyword>
<keyword evidence="3" id="KW-1185">Reference proteome</keyword>
<dbReference type="EMBL" id="ML992667">
    <property type="protein sequence ID" value="KAF2214668.1"/>
    <property type="molecule type" value="Genomic_DNA"/>
</dbReference>
<reference evidence="2" key="1">
    <citation type="journal article" date="2020" name="Stud. Mycol.">
        <title>101 Dothideomycetes genomes: a test case for predicting lifestyles and emergence of pathogens.</title>
        <authorList>
            <person name="Haridas S."/>
            <person name="Albert R."/>
            <person name="Binder M."/>
            <person name="Bloem J."/>
            <person name="Labutti K."/>
            <person name="Salamov A."/>
            <person name="Andreopoulos B."/>
            <person name="Baker S."/>
            <person name="Barry K."/>
            <person name="Bills G."/>
            <person name="Bluhm B."/>
            <person name="Cannon C."/>
            <person name="Castanera R."/>
            <person name="Culley D."/>
            <person name="Daum C."/>
            <person name="Ezra D."/>
            <person name="Gonzalez J."/>
            <person name="Henrissat B."/>
            <person name="Kuo A."/>
            <person name="Liang C."/>
            <person name="Lipzen A."/>
            <person name="Lutzoni F."/>
            <person name="Magnuson J."/>
            <person name="Mondo S."/>
            <person name="Nolan M."/>
            <person name="Ohm R."/>
            <person name="Pangilinan J."/>
            <person name="Park H.-J."/>
            <person name="Ramirez L."/>
            <person name="Alfaro M."/>
            <person name="Sun H."/>
            <person name="Tritt A."/>
            <person name="Yoshinaga Y."/>
            <person name="Zwiers L.-H."/>
            <person name="Turgeon B."/>
            <person name="Goodwin S."/>
            <person name="Spatafora J."/>
            <person name="Crous P."/>
            <person name="Grigoriev I."/>
        </authorList>
    </citation>
    <scope>NUCLEOTIDE SEQUENCE</scope>
    <source>
        <strain evidence="2">SCOH1-5</strain>
    </source>
</reference>
<sequence length="339" mass="39038">MKQRQETLRRVNSSDTLATSFATSACSASSIRTDYGLARAMNSLVVPNESNPIATIKDRKNANYMEDLEEQHASLRAELDEAIAAFDHATFARDDNRNALLEGLLNRKFLEANNALARCSRGYTCFLDDIKELKEMPKMSRAELDRRYTVPKMAEKANREDENAPSMKQRMRYIEDQIVDLELEKEYLTEHLGHTAALAEHSAQMEQVIERLERERLSVLEQFASSERLCGQHQNDVDQLYEDLAYQEHLNRLRQRDNDKIAQDLEDTTRANETMKQDLDAQRERAVELGRQLQHTQNDIRSYQGQLGHAKATAMTLKDDNKKLRLAMSWAVCKIRMLG</sequence>
<feature type="coiled-coil region" evidence="1">
    <location>
        <begin position="195"/>
        <end position="222"/>
    </location>
</feature>
<dbReference type="OrthoDB" id="3639941at2759"/>
<proteinExistence type="predicted"/>
<dbReference type="Proteomes" id="UP000799539">
    <property type="component" value="Unassembled WGS sequence"/>
</dbReference>
<gene>
    <name evidence="2" type="ORF">CERZMDRAFT_116828</name>
</gene>
<organism evidence="2 3">
    <name type="scientific">Cercospora zeae-maydis SCOH1-5</name>
    <dbReference type="NCBI Taxonomy" id="717836"/>
    <lineage>
        <taxon>Eukaryota</taxon>
        <taxon>Fungi</taxon>
        <taxon>Dikarya</taxon>
        <taxon>Ascomycota</taxon>
        <taxon>Pezizomycotina</taxon>
        <taxon>Dothideomycetes</taxon>
        <taxon>Dothideomycetidae</taxon>
        <taxon>Mycosphaerellales</taxon>
        <taxon>Mycosphaerellaceae</taxon>
        <taxon>Cercospora</taxon>
    </lineage>
</organism>
<evidence type="ECO:0000313" key="3">
    <source>
        <dbReference type="Proteomes" id="UP000799539"/>
    </source>
</evidence>
<dbReference type="PROSITE" id="PS51257">
    <property type="entry name" value="PROKAR_LIPOPROTEIN"/>
    <property type="match status" value="1"/>
</dbReference>
<name>A0A6A6FN98_9PEZI</name>